<evidence type="ECO:0000313" key="18">
    <source>
        <dbReference type="Proteomes" id="UP000504635"/>
    </source>
</evidence>
<dbReference type="FunFam" id="2.10.25.10:FF:000090">
    <property type="entry name" value="laminin subunit alpha"/>
    <property type="match status" value="1"/>
</dbReference>
<evidence type="ECO:0000256" key="9">
    <source>
        <dbReference type="ARBA" id="ARBA00023157"/>
    </source>
</evidence>
<dbReference type="Gene3D" id="1.10.287.1490">
    <property type="match status" value="1"/>
</dbReference>
<dbReference type="FunFam" id="2.10.25.10:FF:000130">
    <property type="entry name" value="Laminin subunit beta 1"/>
    <property type="match status" value="1"/>
</dbReference>
<feature type="domain" description="Laminin EGF-like" evidence="15">
    <location>
        <begin position="826"/>
        <end position="873"/>
    </location>
</feature>
<keyword evidence="4 14" id="KW-0732">Signal</keyword>
<accession>A0A6J2XBI9</accession>
<dbReference type="Pfam" id="PF00053">
    <property type="entry name" value="EGF_laminin"/>
    <property type="match status" value="12"/>
</dbReference>
<feature type="disulfide bond" evidence="12">
    <location>
        <begin position="874"/>
        <end position="886"/>
    </location>
</feature>
<dbReference type="InterPro" id="IPR056558">
    <property type="entry name" value="LAMB1-4_helical"/>
</dbReference>
<dbReference type="GO" id="GO:0009887">
    <property type="term" value="P:animal organ morphogenesis"/>
    <property type="evidence" value="ECO:0007669"/>
    <property type="project" value="TreeGrafter"/>
</dbReference>
<dbReference type="RefSeq" id="XP_030748531.1">
    <property type="nucleotide sequence ID" value="XM_030892671.1"/>
</dbReference>
<protein>
    <submittedName>
        <fullName evidence="19 20">Laminin subunit beta-1 isoform X1</fullName>
    </submittedName>
</protein>
<feature type="disulfide bond" evidence="12">
    <location>
        <begin position="876"/>
        <end position="893"/>
    </location>
</feature>
<dbReference type="FunFam" id="2.170.300.10:FF:000004">
    <property type="entry name" value="Laminin subunit beta 1"/>
    <property type="match status" value="1"/>
</dbReference>
<keyword evidence="6" id="KW-0084">Basement membrane</keyword>
<keyword evidence="5" id="KW-0677">Repeat</keyword>
<dbReference type="GO" id="GO:0030054">
    <property type="term" value="C:cell junction"/>
    <property type="evidence" value="ECO:0007669"/>
    <property type="project" value="UniProtKB-ARBA"/>
</dbReference>
<feature type="disulfide bond" evidence="12">
    <location>
        <begin position="1132"/>
        <end position="1144"/>
    </location>
</feature>
<dbReference type="FunFam" id="2.60.120.260:FF:000010">
    <property type="entry name" value="Laminin subunit beta 1"/>
    <property type="match status" value="1"/>
</dbReference>
<dbReference type="InterPro" id="IPR002049">
    <property type="entry name" value="LE_dom"/>
</dbReference>
<feature type="chain" id="PRO_5044642883" evidence="14">
    <location>
        <begin position="23"/>
        <end position="1822"/>
    </location>
</feature>
<feature type="domain" description="Laminin N-terminal" evidence="17">
    <location>
        <begin position="92"/>
        <end position="332"/>
    </location>
</feature>
<feature type="disulfide bond" evidence="12">
    <location>
        <begin position="541"/>
        <end position="550"/>
    </location>
</feature>
<keyword evidence="11 12" id="KW-0424">Laminin EGF-like domain</keyword>
<feature type="disulfide bond" evidence="12">
    <location>
        <begin position="489"/>
        <end position="498"/>
    </location>
</feature>
<dbReference type="CTD" id="34068"/>
<proteinExistence type="predicted"/>
<dbReference type="GO" id="GO:0005201">
    <property type="term" value="F:extracellular matrix structural constituent"/>
    <property type="evidence" value="ECO:0007669"/>
    <property type="project" value="TreeGrafter"/>
</dbReference>
<dbReference type="FunFam" id="2.10.25.10:FF:000074">
    <property type="entry name" value="Laminin subunit alpha"/>
    <property type="match status" value="1"/>
</dbReference>
<feature type="disulfide bond" evidence="12">
    <location>
        <begin position="1134"/>
        <end position="1151"/>
    </location>
</feature>
<keyword evidence="10" id="KW-0325">Glycoprotein</keyword>
<keyword evidence="18" id="KW-1185">Reference proteome</keyword>
<name>A0A6J2XBI9_SITOR</name>
<feature type="domain" description="Laminin EGF-like" evidence="15">
    <location>
        <begin position="333"/>
        <end position="395"/>
    </location>
</feature>
<comment type="subcellular location">
    <subcellularLocation>
        <location evidence="1">Secreted</location>
        <location evidence="1">Extracellular space</location>
        <location evidence="1">Extracellular matrix</location>
        <location evidence="1">Basement membrane</location>
    </subcellularLocation>
</comment>
<feature type="disulfide bond" evidence="12">
    <location>
        <begin position="361"/>
        <end position="370"/>
    </location>
</feature>
<dbReference type="Gene3D" id="2.10.25.10">
    <property type="entry name" value="Laminin"/>
    <property type="match status" value="11"/>
</dbReference>
<evidence type="ECO:0000259" key="17">
    <source>
        <dbReference type="PROSITE" id="PS51117"/>
    </source>
</evidence>
<feature type="domain" description="Laminin EGF-like" evidence="15">
    <location>
        <begin position="1181"/>
        <end position="1227"/>
    </location>
</feature>
<dbReference type="InterPro" id="IPR056863">
    <property type="entry name" value="LMN_ATRN_NET-like_EGF"/>
</dbReference>
<organism evidence="18 20">
    <name type="scientific">Sitophilus oryzae</name>
    <name type="common">Rice weevil</name>
    <name type="synonym">Curculio oryzae</name>
    <dbReference type="NCBI Taxonomy" id="7048"/>
    <lineage>
        <taxon>Eukaryota</taxon>
        <taxon>Metazoa</taxon>
        <taxon>Ecdysozoa</taxon>
        <taxon>Arthropoda</taxon>
        <taxon>Hexapoda</taxon>
        <taxon>Insecta</taxon>
        <taxon>Pterygota</taxon>
        <taxon>Neoptera</taxon>
        <taxon>Endopterygota</taxon>
        <taxon>Coleoptera</taxon>
        <taxon>Polyphaga</taxon>
        <taxon>Cucujiformia</taxon>
        <taxon>Curculionidae</taxon>
        <taxon>Dryophthorinae</taxon>
        <taxon>Sitophilus</taxon>
    </lineage>
</organism>
<evidence type="ECO:0000256" key="10">
    <source>
        <dbReference type="ARBA" id="ARBA00023180"/>
    </source>
</evidence>
<keyword evidence="3" id="KW-0272">Extracellular matrix</keyword>
<dbReference type="Proteomes" id="UP000504635">
    <property type="component" value="Unplaced"/>
</dbReference>
<dbReference type="KEGG" id="soy:115876758"/>
<dbReference type="CDD" id="cd00055">
    <property type="entry name" value="EGF_Lam"/>
    <property type="match status" value="13"/>
</dbReference>
<feature type="disulfide bond" evidence="12">
    <location>
        <begin position="826"/>
        <end position="838"/>
    </location>
</feature>
<feature type="disulfide bond" evidence="12">
    <location>
        <begin position="553"/>
        <end position="567"/>
    </location>
</feature>
<evidence type="ECO:0000256" key="5">
    <source>
        <dbReference type="ARBA" id="ARBA00022737"/>
    </source>
</evidence>
<feature type="disulfide bond" evidence="12">
    <location>
        <begin position="1181"/>
        <end position="1193"/>
    </location>
</feature>
<feature type="domain" description="Laminin EGF-like" evidence="15">
    <location>
        <begin position="459"/>
        <end position="518"/>
    </location>
</feature>
<evidence type="ECO:0000256" key="12">
    <source>
        <dbReference type="PROSITE-ProRule" id="PRU00460"/>
    </source>
</evidence>
<dbReference type="Pfam" id="PF23219">
    <property type="entry name" value="LAMB1"/>
    <property type="match status" value="1"/>
</dbReference>
<dbReference type="SMART" id="SM00181">
    <property type="entry name" value="EGF"/>
    <property type="match status" value="9"/>
</dbReference>
<dbReference type="GO" id="GO:0007155">
    <property type="term" value="P:cell adhesion"/>
    <property type="evidence" value="ECO:0007669"/>
    <property type="project" value="UniProtKB-KW"/>
</dbReference>
<dbReference type="PROSITE" id="PS01248">
    <property type="entry name" value="EGF_LAM_1"/>
    <property type="match status" value="5"/>
</dbReference>
<keyword evidence="9 12" id="KW-1015">Disulfide bond</keyword>
<feature type="disulfide bond" evidence="12">
    <location>
        <begin position="1053"/>
        <end position="1062"/>
    </location>
</feature>
<dbReference type="GO" id="GO:0005604">
    <property type="term" value="C:basement membrane"/>
    <property type="evidence" value="ECO:0007669"/>
    <property type="project" value="UniProtKB-SubCell"/>
</dbReference>
<keyword evidence="7" id="KW-0130">Cell adhesion</keyword>
<dbReference type="RefSeq" id="XP_030748530.1">
    <property type="nucleotide sequence ID" value="XM_030892670.1"/>
</dbReference>
<dbReference type="PANTHER" id="PTHR10574:SF375">
    <property type="entry name" value="LAMININ SUBUNIT BETA-1"/>
    <property type="match status" value="1"/>
</dbReference>
<dbReference type="InterPro" id="IPR013015">
    <property type="entry name" value="Laminin_IV_B"/>
</dbReference>
<sequence length="1822" mass="204107">MFTLRTLTPLILIICQNVLVNSQFIPYNKPRVRTYPVKALEHVQRGDQSPEPDILPDVSSSYPEVIHPFTTLQRQSSATASGYEPKKLHPCEHSSCYPATGNLLIGRENQLYASSTCGLYRQEKYCIVSHLDEERKKCFWCDSTPTLKPSPQHNHNISNIVYRMYPGTRKISWWQSENGKENVYIQLDLEAEFHFTHLIITFKTFRPAAMLIERSYDFKQTWQVYRYFAHNCTESFPNIRTGSPRNLTDIVCESRYSGLSPATEGEVIYRVLPPNMLIENPYSEQVQNLLKMTNLRINFTKLHTLGDDLLDKRDEIQEKYYYAITDMVVRGSCSCYGHANRCLPLPNIDPKPDMVHGRCECTHNTKGRNCEKCEDFFNDLPWRPAIGKQTNACKKCNCNNHATSCHFDAALYEAKGNISGGVCDGCLHNTMGSNCEQCKPFFFRDPNRSIKDPEVCVACDCDPRGSLDEGICDSITDPVNNLVAGSCHCKTNVDGRRCDQCKNGYWNFTSANPDGCQPCTCNILGTIDNQGCNVETGECTCKRYVTGRDCLQCLPQYWGLSDKQDGCQPCDCDPGGSYDNFCDVITGNCRCREHMSGRTCNLPNNQYFVASLDFLLFEAEVSKTDGQVVIRAPYKDGRETTWTGTGFVKLYEGNFIEVYVNEISTSMDYDIIINYEPTSPETIEDIVVKVIRPDDVDPLGECANINYDDDIKHTNLPSNQRQQIVYPPVCLEARKPYTIRIEFTSYNYPSPRPTASVLIDSIWLKPRLDSIKFFTGSVAASNRKDEFERYNCGHPSMFYKGAEIPAVCKKYHSSIAAYVFDGAKDCDCDPTGSTSKICDPYGGNCTCKPNVAGRKCDKCAPITYDFGPTGCKVCECDSIGALDNFCNITTGQCKCRPNTYGRECNQCRIGFWNFPNCERCNCNGHADTCEAHTGVCINCRDNTTGAHCDNCVEGYYGDPRLGVDIPCRQCPCPGPVGSNHSFADRCSLDPVTKDVTCECQVGYAGTRCDVCADNYYGNPEVPGGSCQPCDCNDNIDLLRPGNCDPHTGKCLNCLYDTTGDHCEVCRPGFFRYTLDGICEPCICNALGTNRTAEECNPLGGQCSCYPNVSGLRCDECIADHWKIASGSGCEPCDCDPNGSYRSQCNKFDGQCECRDGGFGGRQCNECLPGFYGDPKVQCLPCECHILGSSRQNCNMRTGACECRPGVGGHNCDVCKKGYIGNVPDCVPCGECFDNWDRIIQESKNQTLVIIERASDIKKVGATGAYTKEFDVMQGQLDEIDHLLNSTGEIDVDAIEEELQILRNQINETENDKLNKLDNNLANIKKNIILTSRKVNTLNESMADLQDRIRELEGNGTKLLEANVKGALNLIEKAKEKADLAAHKAEHSREDVKYAENQCRATETFINSTRDKYKTQSEENEDELRNISTKLEQLNQEIPNLNYLVCDGHGDPCDSICGGAGCGNCGNFISCENGAKQLAETAIDLAKKTEGTLKNIETLANNLIRNVSIINTNETRTLAQKTYDTISTELNRTNTSLERANQMIKEMREYMVLNGTKPEDIKKLAEEVLKKNVHKTPEEVKKLADDIKNAVDRLRHTEDIISATRNDLRKVNELKENAKYAKSNATKLLTDAEAVNQSLNKTQDAQREAENTINKAGEDYNEVENILDKIDKKTKDADGVTSAIRSQINEIKGNLTELQTNITENENYADRVIQESKNILSKAKNTTTASKELQTKYEDARERLDKNLDKVKNTKERSTDLFNKAVNLVDKVTKTQEDINKLEMSNHGTELNKLEMELQDLIAKMGRYTKTLENKVKYYKTCT</sequence>
<dbReference type="SUPFAM" id="SSF58104">
    <property type="entry name" value="Methyl-accepting chemotaxis protein (MCP) signaling domain"/>
    <property type="match status" value="1"/>
</dbReference>
<comment type="caution">
    <text evidence="12">Lacks conserved residue(s) required for the propagation of feature annotation.</text>
</comment>
<evidence type="ECO:0000313" key="21">
    <source>
        <dbReference type="RefSeq" id="XP_030748532.1"/>
    </source>
</evidence>
<dbReference type="PROSITE" id="PS51116">
    <property type="entry name" value="LAMININ_IVB"/>
    <property type="match status" value="1"/>
</dbReference>
<dbReference type="Pfam" id="PF24973">
    <property type="entry name" value="EGF_LMN_ATRN"/>
    <property type="match status" value="1"/>
</dbReference>
<feature type="disulfide bond" evidence="12">
    <location>
        <begin position="1183"/>
        <end position="1200"/>
    </location>
</feature>
<feature type="disulfide bond" evidence="12">
    <location>
        <begin position="939"/>
        <end position="948"/>
    </location>
</feature>
<dbReference type="InterPro" id="IPR000742">
    <property type="entry name" value="EGF"/>
</dbReference>
<keyword evidence="2" id="KW-0964">Secreted</keyword>
<dbReference type="InterPro" id="IPR050440">
    <property type="entry name" value="Laminin/Netrin_ECM"/>
</dbReference>
<evidence type="ECO:0000313" key="19">
    <source>
        <dbReference type="RefSeq" id="XP_030748530.1"/>
    </source>
</evidence>
<dbReference type="FunFam" id="2.10.25.10:FF:000011">
    <property type="entry name" value="Cadherin EGF LAG seven-pass G-type receptor"/>
    <property type="match status" value="3"/>
</dbReference>
<evidence type="ECO:0000256" key="1">
    <source>
        <dbReference type="ARBA" id="ARBA00004302"/>
    </source>
</evidence>
<dbReference type="FunFam" id="2.10.25.10:FF:000084">
    <property type="entry name" value="Laminin subunit alpha 3"/>
    <property type="match status" value="1"/>
</dbReference>
<feature type="coiled-coil region" evidence="13">
    <location>
        <begin position="1722"/>
        <end position="1810"/>
    </location>
</feature>
<feature type="signal peptide" evidence="14">
    <location>
        <begin position="1"/>
        <end position="22"/>
    </location>
</feature>
<dbReference type="Gene3D" id="1.10.287.950">
    <property type="entry name" value="Methyl-accepting chemotaxis protein"/>
    <property type="match status" value="1"/>
</dbReference>
<dbReference type="Pfam" id="PF00055">
    <property type="entry name" value="Laminin_N"/>
    <property type="match status" value="1"/>
</dbReference>
<gene>
    <name evidence="19 20 21" type="primary">LOC115876758</name>
</gene>
<evidence type="ECO:0000259" key="15">
    <source>
        <dbReference type="PROSITE" id="PS50027"/>
    </source>
</evidence>
<dbReference type="InterPro" id="IPR008211">
    <property type="entry name" value="Laminin_N"/>
</dbReference>
<feature type="disulfide bond" evidence="12">
    <location>
        <begin position="847"/>
        <end position="856"/>
    </location>
</feature>
<feature type="coiled-coil region" evidence="13">
    <location>
        <begin position="1284"/>
        <end position="1436"/>
    </location>
</feature>
<dbReference type="FunFam" id="2.10.25.10:FF:000065">
    <property type="entry name" value="Laminin subunit beta 1"/>
    <property type="match status" value="1"/>
</dbReference>
<feature type="disulfide bond" evidence="12">
    <location>
        <begin position="1202"/>
        <end position="1211"/>
    </location>
</feature>
<feature type="domain" description="Laminin EGF-like" evidence="15">
    <location>
        <begin position="1081"/>
        <end position="1131"/>
    </location>
</feature>
<dbReference type="GO" id="GO:0009888">
    <property type="term" value="P:tissue development"/>
    <property type="evidence" value="ECO:0007669"/>
    <property type="project" value="TreeGrafter"/>
</dbReference>
<dbReference type="PANTHER" id="PTHR10574">
    <property type="entry name" value="NETRIN/LAMININ-RELATED"/>
    <property type="match status" value="1"/>
</dbReference>
<dbReference type="FunFam" id="2.10.25.10:FF:000135">
    <property type="entry name" value="Laminin subunit beta 4"/>
    <property type="match status" value="2"/>
</dbReference>
<evidence type="ECO:0000256" key="3">
    <source>
        <dbReference type="ARBA" id="ARBA00022530"/>
    </source>
</evidence>
<dbReference type="GeneID" id="115876758"/>
<evidence type="ECO:0000313" key="20">
    <source>
        <dbReference type="RefSeq" id="XP_030748531.1"/>
    </source>
</evidence>
<dbReference type="GO" id="GO:0032991">
    <property type="term" value="C:protein-containing complex"/>
    <property type="evidence" value="ECO:0007669"/>
    <property type="project" value="UniProtKB-ARBA"/>
</dbReference>
<dbReference type="PROSITE" id="PS51117">
    <property type="entry name" value="LAMININ_NTER"/>
    <property type="match status" value="1"/>
</dbReference>
<feature type="disulfide bond" evidence="12">
    <location>
        <begin position="895"/>
        <end position="904"/>
    </location>
</feature>
<evidence type="ECO:0000256" key="2">
    <source>
        <dbReference type="ARBA" id="ARBA00022525"/>
    </source>
</evidence>
<dbReference type="FunFam" id="2.10.25.10:FF:000138">
    <property type="entry name" value="Laminin subunit beta 1"/>
    <property type="match status" value="1"/>
</dbReference>
<evidence type="ECO:0000256" key="7">
    <source>
        <dbReference type="ARBA" id="ARBA00022889"/>
    </source>
</evidence>
<feature type="domain" description="Laminin EGF-like" evidence="15">
    <location>
        <begin position="519"/>
        <end position="569"/>
    </location>
</feature>
<feature type="domain" description="Laminin EGF-like" evidence="15">
    <location>
        <begin position="920"/>
        <end position="969"/>
    </location>
</feature>
<dbReference type="Gene3D" id="2.60.120.260">
    <property type="entry name" value="Galactose-binding domain-like"/>
    <property type="match status" value="1"/>
</dbReference>
<dbReference type="Gene3D" id="2.170.300.10">
    <property type="entry name" value="Tie2 ligand-binding domain superfamily"/>
    <property type="match status" value="1"/>
</dbReference>
<dbReference type="Pfam" id="PF21199">
    <property type="entry name" value="LAMININ_IV_B"/>
    <property type="match status" value="1"/>
</dbReference>
<dbReference type="FunFam" id="2.170.300.10:FF:000001">
    <property type="entry name" value="Laminin subunit beta-1"/>
    <property type="match status" value="1"/>
</dbReference>
<reference evidence="19 20" key="1">
    <citation type="submission" date="2025-04" db="UniProtKB">
        <authorList>
            <consortium name="RefSeq"/>
        </authorList>
    </citation>
    <scope>IDENTIFICATION</scope>
    <source>
        <tissue evidence="19 20">Gonads</tissue>
    </source>
</reference>
<dbReference type="SUPFAM" id="SSF57196">
    <property type="entry name" value="EGF/Laminin"/>
    <property type="match status" value="13"/>
</dbReference>
<feature type="domain" description="Laminin EGF-like" evidence="15">
    <location>
        <begin position="874"/>
        <end position="919"/>
    </location>
</feature>
<feature type="domain" description="Laminin IV type B" evidence="16">
    <location>
        <begin position="609"/>
        <end position="820"/>
    </location>
</feature>
<feature type="disulfide bond" evidence="12">
    <location>
        <begin position="828"/>
        <end position="845"/>
    </location>
</feature>
<dbReference type="SMART" id="SM00180">
    <property type="entry name" value="EGF_Lam"/>
    <property type="match status" value="13"/>
</dbReference>
<evidence type="ECO:0000259" key="16">
    <source>
        <dbReference type="PROSITE" id="PS51116"/>
    </source>
</evidence>
<evidence type="ECO:0000256" key="14">
    <source>
        <dbReference type="SAM" id="SignalP"/>
    </source>
</evidence>
<dbReference type="SMART" id="SM00136">
    <property type="entry name" value="LamNT"/>
    <property type="match status" value="1"/>
</dbReference>
<feature type="coiled-coil region" evidence="13">
    <location>
        <begin position="1631"/>
        <end position="1672"/>
    </location>
</feature>
<dbReference type="RefSeq" id="XP_030748532.1">
    <property type="nucleotide sequence ID" value="XM_030892672.1"/>
</dbReference>
<dbReference type="PRINTS" id="PR00011">
    <property type="entry name" value="EGFLAMININ"/>
</dbReference>
<feature type="disulfide bond" evidence="12">
    <location>
        <begin position="1104"/>
        <end position="1113"/>
    </location>
</feature>
<feature type="domain" description="Laminin EGF-like" evidence="15">
    <location>
        <begin position="1132"/>
        <end position="1180"/>
    </location>
</feature>
<evidence type="ECO:0000256" key="8">
    <source>
        <dbReference type="ARBA" id="ARBA00023054"/>
    </source>
</evidence>
<evidence type="ECO:0000256" key="4">
    <source>
        <dbReference type="ARBA" id="ARBA00022729"/>
    </source>
</evidence>
<keyword evidence="8 13" id="KW-0175">Coiled coil</keyword>
<evidence type="ECO:0000256" key="6">
    <source>
        <dbReference type="ARBA" id="ARBA00022869"/>
    </source>
</evidence>
<dbReference type="GO" id="GO:0007411">
    <property type="term" value="P:axon guidance"/>
    <property type="evidence" value="ECO:0007669"/>
    <property type="project" value="TreeGrafter"/>
</dbReference>
<dbReference type="OrthoDB" id="5985440at2759"/>
<dbReference type="PROSITE" id="PS50027">
    <property type="entry name" value="EGF_LAM_2"/>
    <property type="match status" value="10"/>
</dbReference>
<feature type="domain" description="Laminin EGF-like" evidence="15">
    <location>
        <begin position="1029"/>
        <end position="1080"/>
    </location>
</feature>
<evidence type="ECO:0000256" key="11">
    <source>
        <dbReference type="ARBA" id="ARBA00023292"/>
    </source>
</evidence>
<evidence type="ECO:0000256" key="13">
    <source>
        <dbReference type="SAM" id="Coils"/>
    </source>
</evidence>